<name>A0A0R2FD26_9LACO</name>
<dbReference type="Proteomes" id="UP000050865">
    <property type="component" value="Unassembled WGS sequence"/>
</dbReference>
<feature type="transmembrane region" description="Helical" evidence="1">
    <location>
        <begin position="365"/>
        <end position="382"/>
    </location>
</feature>
<comment type="caution">
    <text evidence="2">The sequence shown here is derived from an EMBL/GenBank/DDBJ whole genome shotgun (WGS) entry which is preliminary data.</text>
</comment>
<keyword evidence="1" id="KW-0472">Membrane</keyword>
<feature type="transmembrane region" description="Helical" evidence="1">
    <location>
        <begin position="12"/>
        <end position="33"/>
    </location>
</feature>
<dbReference type="InterPro" id="IPR018580">
    <property type="entry name" value="Uncharacterised_YfhO"/>
</dbReference>
<sequence>MTKNVLARTGLYALVALIAAGIAIIGLKLNGIAPFGPHTILRMDMNQQYVSYFSYLKRNFGDWQHFLYSNNMTLGGNMFGLMTYYLMSPFNIIIFMFPYSQLPIALAWIAVAKNAAASVSMLVLVRYFIRRYQLQVGVPLQILLAISWGFSGWMLHFSMDLMWQDTVILLPLVVLGVERYIEHTRWAFYAVMLGLSLIINYYIGYMVALFLVHYFILRMVIEWRIHNWTFKRIMLKLGYFGAISLVTVGLAWVVIWPTLKTLQGVKGTHPYHFNFNNSWVLDRLFNNFFNMTYTKYSWNASAPMIYTGVIVMGLLLAFLCAKQIPGVIRAATAGILLLLIAESYFDGTNAAWHGFNEPIGFLQRWSFVFSFLFILIALFVLGMMRLSKVATRRVFLVTVLIGVMVAFRQLRIFGKMGDYGSNQFTSLTFTYNVGAMIAAALALTLYFSFPKWRRVTGLLVAVIGLSDLAVATVWSYGHQQPYFNMARYSTEVRHTNAAVAWIQKHDSSDFYRMELNYQRSRSDPMEFGFNGLTHFSSSQPRAIDYLMQEMGYLHSSPWTSYNGGSTRAADDFFGIRYLVEGPSGVTNRGSKLVTQGLKKLKTLNGYTIYENPAAQHMGVVAPDKTTRKPSWSTYLYMANAYNISYVYRDITGIKGLYLNRGGVKETERNLKSRTVAFTIPGGGMNHPLYLQLVTDSLYTLLPESDPDIDVYVDGRRVTTDGTENENAVIPLGAFPVNQTLKVQLKVHDFTMVEKKKAHKKITHLPKYNVNVGYGEVFKAVQKKMATQPVAMHRLTTTHWDGSVTAAAAHQSLIMTLPYDTGWQVTVDGKPVKAHKYLEMMKINLNSAGKHHVDLVYDFPQLRQGLKVSLAAGVGLIILLIVQAFTVWGWRIRNRRLERVAAANAPLFDPHHFDYR</sequence>
<feature type="transmembrane region" description="Helical" evidence="1">
    <location>
        <begin position="394"/>
        <end position="410"/>
    </location>
</feature>
<evidence type="ECO:0008006" key="4">
    <source>
        <dbReference type="Google" id="ProtNLM"/>
    </source>
</evidence>
<feature type="transmembrane region" description="Helical" evidence="1">
    <location>
        <begin position="78"/>
        <end position="99"/>
    </location>
</feature>
<keyword evidence="3" id="KW-1185">Reference proteome</keyword>
<feature type="transmembrane region" description="Helical" evidence="1">
    <location>
        <begin position="430"/>
        <end position="449"/>
    </location>
</feature>
<feature type="transmembrane region" description="Helical" evidence="1">
    <location>
        <begin position="327"/>
        <end position="345"/>
    </location>
</feature>
<proteinExistence type="predicted"/>
<feature type="transmembrane region" description="Helical" evidence="1">
    <location>
        <begin position="105"/>
        <end position="129"/>
    </location>
</feature>
<evidence type="ECO:0000313" key="2">
    <source>
        <dbReference type="EMBL" id="KRN25179.1"/>
    </source>
</evidence>
<keyword evidence="1" id="KW-0812">Transmembrane</keyword>
<dbReference type="PANTHER" id="PTHR38454:SF1">
    <property type="entry name" value="INTEGRAL MEMBRANE PROTEIN"/>
    <property type="match status" value="1"/>
</dbReference>
<evidence type="ECO:0000256" key="1">
    <source>
        <dbReference type="SAM" id="Phobius"/>
    </source>
</evidence>
<feature type="transmembrane region" description="Helical" evidence="1">
    <location>
        <begin position="456"/>
        <end position="477"/>
    </location>
</feature>
<dbReference type="AlphaFoldDB" id="A0A0R2FD26"/>
<keyword evidence="1" id="KW-1133">Transmembrane helix</keyword>
<feature type="transmembrane region" description="Helical" evidence="1">
    <location>
        <begin position="186"/>
        <end position="216"/>
    </location>
</feature>
<feature type="transmembrane region" description="Helical" evidence="1">
    <location>
        <begin position="300"/>
        <end position="320"/>
    </location>
</feature>
<feature type="transmembrane region" description="Helical" evidence="1">
    <location>
        <begin position="869"/>
        <end position="889"/>
    </location>
</feature>
<accession>A0A0R2FD26</accession>
<feature type="transmembrane region" description="Helical" evidence="1">
    <location>
        <begin position="136"/>
        <end position="155"/>
    </location>
</feature>
<feature type="transmembrane region" description="Helical" evidence="1">
    <location>
        <begin position="237"/>
        <end position="256"/>
    </location>
</feature>
<evidence type="ECO:0000313" key="3">
    <source>
        <dbReference type="Proteomes" id="UP000050865"/>
    </source>
</evidence>
<dbReference type="PATRIC" id="fig|1423730.4.peg.981"/>
<dbReference type="PANTHER" id="PTHR38454">
    <property type="entry name" value="INTEGRAL MEMBRANE PROTEIN-RELATED"/>
    <property type="match status" value="1"/>
</dbReference>
<organism evidence="2 3">
    <name type="scientific">Lacticaseibacillus camelliae DSM 22697 = JCM 13995</name>
    <dbReference type="NCBI Taxonomy" id="1423730"/>
    <lineage>
        <taxon>Bacteria</taxon>
        <taxon>Bacillati</taxon>
        <taxon>Bacillota</taxon>
        <taxon>Bacilli</taxon>
        <taxon>Lactobacillales</taxon>
        <taxon>Lactobacillaceae</taxon>
        <taxon>Lacticaseibacillus</taxon>
    </lineage>
</organism>
<dbReference type="STRING" id="1423730.FC75_GL000931"/>
<gene>
    <name evidence="2" type="ORF">FC75_GL000931</name>
</gene>
<protein>
    <recommendedName>
        <fullName evidence="4">Integral membrane protein</fullName>
    </recommendedName>
</protein>
<dbReference type="EMBL" id="AYZJ01000018">
    <property type="protein sequence ID" value="KRN25179.1"/>
    <property type="molecule type" value="Genomic_DNA"/>
</dbReference>
<reference evidence="2 3" key="1">
    <citation type="journal article" date="2015" name="Genome Announc.">
        <title>Expanding the biotechnology potential of lactobacilli through comparative genomics of 213 strains and associated genera.</title>
        <authorList>
            <person name="Sun Z."/>
            <person name="Harris H.M."/>
            <person name="McCann A."/>
            <person name="Guo C."/>
            <person name="Argimon S."/>
            <person name="Zhang W."/>
            <person name="Yang X."/>
            <person name="Jeffery I.B."/>
            <person name="Cooney J.C."/>
            <person name="Kagawa T.F."/>
            <person name="Liu W."/>
            <person name="Song Y."/>
            <person name="Salvetti E."/>
            <person name="Wrobel A."/>
            <person name="Rasinkangas P."/>
            <person name="Parkhill J."/>
            <person name="Rea M.C."/>
            <person name="O'Sullivan O."/>
            <person name="Ritari J."/>
            <person name="Douillard F.P."/>
            <person name="Paul Ross R."/>
            <person name="Yang R."/>
            <person name="Briner A.E."/>
            <person name="Felis G.E."/>
            <person name="de Vos W.M."/>
            <person name="Barrangou R."/>
            <person name="Klaenhammer T.R."/>
            <person name="Caufield P.W."/>
            <person name="Cui Y."/>
            <person name="Zhang H."/>
            <person name="O'Toole P.W."/>
        </authorList>
    </citation>
    <scope>NUCLEOTIDE SEQUENCE [LARGE SCALE GENOMIC DNA]</scope>
    <source>
        <strain evidence="2 3">DSM 22697</strain>
    </source>
</reference>
<dbReference type="Pfam" id="PF09586">
    <property type="entry name" value="YfhO"/>
    <property type="match status" value="1"/>
</dbReference>